<dbReference type="PANTHER" id="PTHR30625">
    <property type="entry name" value="PROTEIN TOLQ"/>
    <property type="match status" value="1"/>
</dbReference>
<name>A0A839T8Z1_9GAMM</name>
<proteinExistence type="inferred from homology"/>
<evidence type="ECO:0000256" key="1">
    <source>
        <dbReference type="ARBA" id="ARBA00004651"/>
    </source>
</evidence>
<comment type="similarity">
    <text evidence="6">Belongs to the exbB/tolQ family.</text>
</comment>
<dbReference type="GO" id="GO:0005886">
    <property type="term" value="C:plasma membrane"/>
    <property type="evidence" value="ECO:0007669"/>
    <property type="project" value="UniProtKB-SubCell"/>
</dbReference>
<keyword evidence="10" id="KW-1185">Reference proteome</keyword>
<dbReference type="InterPro" id="IPR050790">
    <property type="entry name" value="ExbB/TolQ_transport"/>
</dbReference>
<dbReference type="GO" id="GO:0017038">
    <property type="term" value="P:protein import"/>
    <property type="evidence" value="ECO:0007669"/>
    <property type="project" value="TreeGrafter"/>
</dbReference>
<dbReference type="AlphaFoldDB" id="A0A839T8Z1"/>
<organism evidence="9 10">
    <name type="scientific">Psychrobacter luti</name>
    <dbReference type="NCBI Taxonomy" id="198481"/>
    <lineage>
        <taxon>Bacteria</taxon>
        <taxon>Pseudomonadati</taxon>
        <taxon>Pseudomonadota</taxon>
        <taxon>Gammaproteobacteria</taxon>
        <taxon>Moraxellales</taxon>
        <taxon>Moraxellaceae</taxon>
        <taxon>Psychrobacter</taxon>
    </lineage>
</organism>
<feature type="domain" description="MotA/TolQ/ExbB proton channel" evidence="8">
    <location>
        <begin position="68"/>
        <end position="188"/>
    </location>
</feature>
<dbReference type="RefSeq" id="WP_183617730.1">
    <property type="nucleotide sequence ID" value="NZ_CAJHAH010000004.1"/>
</dbReference>
<evidence type="ECO:0000259" key="8">
    <source>
        <dbReference type="Pfam" id="PF01618"/>
    </source>
</evidence>
<dbReference type="Pfam" id="PF01618">
    <property type="entry name" value="MotA_ExbB"/>
    <property type="match status" value="1"/>
</dbReference>
<keyword evidence="5 7" id="KW-0472">Membrane</keyword>
<keyword evidence="4 7" id="KW-1133">Transmembrane helix</keyword>
<sequence>MWELVKAGGWLMTPIVVCSILALVIIIERSHTLQFNKIVPNRLREQLITRLRENGDIGRTQLMNVKEKTPLGDILATGLLYRQYGLDSMTMHMQNRASVQVHQLEKNINMLGTIGAIAPLLGLLGTVLGIISSFLAITDGAMQDPTMLAAGVSQALITTAAGMIVAIPALVAYRYFQRRIIDINARFETQAGLMIQELYDYQLLDNINSSAMSQLTTLAAVDDESSHVSNELSIDTSDLNHTAAAT</sequence>
<reference evidence="9 10" key="1">
    <citation type="submission" date="2020-08" db="EMBL/GenBank/DDBJ databases">
        <title>Genomic Encyclopedia of Type Strains, Phase III (KMG-III): the genomes of soil and plant-associated and newly described type strains.</title>
        <authorList>
            <person name="Whitman W."/>
        </authorList>
    </citation>
    <scope>NUCLEOTIDE SEQUENCE [LARGE SCALE GENOMIC DNA]</scope>
    <source>
        <strain evidence="9 10">CECT 5885</strain>
    </source>
</reference>
<evidence type="ECO:0000313" key="9">
    <source>
        <dbReference type="EMBL" id="MBB3105589.1"/>
    </source>
</evidence>
<feature type="transmembrane region" description="Helical" evidence="7">
    <location>
        <begin position="155"/>
        <end position="176"/>
    </location>
</feature>
<dbReference type="PANTHER" id="PTHR30625:SF11">
    <property type="entry name" value="MOTA_TOLQ_EXBB PROTON CHANNEL DOMAIN-CONTAINING PROTEIN"/>
    <property type="match status" value="1"/>
</dbReference>
<protein>
    <submittedName>
        <fullName evidence="9">Biopolymer transport protein ExbB</fullName>
    </submittedName>
</protein>
<evidence type="ECO:0000313" key="10">
    <source>
        <dbReference type="Proteomes" id="UP000588111"/>
    </source>
</evidence>
<feature type="transmembrane region" description="Helical" evidence="7">
    <location>
        <begin position="7"/>
        <end position="27"/>
    </location>
</feature>
<gene>
    <name evidence="9" type="ORF">FHS24_000080</name>
</gene>
<comment type="subcellular location">
    <subcellularLocation>
        <location evidence="1">Cell membrane</location>
        <topology evidence="1">Multi-pass membrane protein</topology>
    </subcellularLocation>
    <subcellularLocation>
        <location evidence="6">Membrane</location>
        <topology evidence="6">Multi-pass membrane protein</topology>
    </subcellularLocation>
</comment>
<evidence type="ECO:0000256" key="4">
    <source>
        <dbReference type="ARBA" id="ARBA00022989"/>
    </source>
</evidence>
<dbReference type="EMBL" id="JACHXL010000001">
    <property type="protein sequence ID" value="MBB3105589.1"/>
    <property type="molecule type" value="Genomic_DNA"/>
</dbReference>
<keyword evidence="3 7" id="KW-0812">Transmembrane</keyword>
<accession>A0A839T8Z1</accession>
<evidence type="ECO:0000256" key="6">
    <source>
        <dbReference type="RuleBase" id="RU004057"/>
    </source>
</evidence>
<keyword evidence="6" id="KW-0813">Transport</keyword>
<dbReference type="Proteomes" id="UP000588111">
    <property type="component" value="Unassembled WGS sequence"/>
</dbReference>
<evidence type="ECO:0000256" key="3">
    <source>
        <dbReference type="ARBA" id="ARBA00022692"/>
    </source>
</evidence>
<keyword evidence="6" id="KW-0653">Protein transport</keyword>
<evidence type="ECO:0000256" key="2">
    <source>
        <dbReference type="ARBA" id="ARBA00022475"/>
    </source>
</evidence>
<dbReference type="InterPro" id="IPR002898">
    <property type="entry name" value="MotA_ExbB_proton_chnl"/>
</dbReference>
<comment type="caution">
    <text evidence="9">The sequence shown here is derived from an EMBL/GenBank/DDBJ whole genome shotgun (WGS) entry which is preliminary data.</text>
</comment>
<feature type="transmembrane region" description="Helical" evidence="7">
    <location>
        <begin position="110"/>
        <end position="135"/>
    </location>
</feature>
<evidence type="ECO:0000256" key="5">
    <source>
        <dbReference type="ARBA" id="ARBA00023136"/>
    </source>
</evidence>
<keyword evidence="2" id="KW-1003">Cell membrane</keyword>
<evidence type="ECO:0000256" key="7">
    <source>
        <dbReference type="SAM" id="Phobius"/>
    </source>
</evidence>